<dbReference type="EMBL" id="JBFOLJ010000008">
    <property type="protein sequence ID" value="KAL2514813.1"/>
    <property type="molecule type" value="Genomic_DNA"/>
</dbReference>
<reference evidence="3" key="1">
    <citation type="submission" date="2024-07" db="EMBL/GenBank/DDBJ databases">
        <title>Two chromosome-level genome assemblies of Korean endemic species Abeliophyllum distichum and Forsythia ovata (Oleaceae).</title>
        <authorList>
            <person name="Jang H."/>
        </authorList>
    </citation>
    <scope>NUCLEOTIDE SEQUENCE [LARGE SCALE GENOMIC DNA]</scope>
</reference>
<gene>
    <name evidence="2" type="ORF">Fot_28784</name>
</gene>
<protein>
    <submittedName>
        <fullName evidence="2">Uncharacterized protein</fullName>
    </submittedName>
</protein>
<dbReference type="Proteomes" id="UP001604277">
    <property type="component" value="Unassembled WGS sequence"/>
</dbReference>
<evidence type="ECO:0000256" key="1">
    <source>
        <dbReference type="SAM" id="MobiDB-lite"/>
    </source>
</evidence>
<proteinExistence type="predicted"/>
<evidence type="ECO:0000313" key="3">
    <source>
        <dbReference type="Proteomes" id="UP001604277"/>
    </source>
</evidence>
<keyword evidence="3" id="KW-1185">Reference proteome</keyword>
<name>A0ABD1TQ02_9LAMI</name>
<evidence type="ECO:0000313" key="2">
    <source>
        <dbReference type="EMBL" id="KAL2514813.1"/>
    </source>
</evidence>
<comment type="caution">
    <text evidence="2">The sequence shown here is derived from an EMBL/GenBank/DDBJ whole genome shotgun (WGS) entry which is preliminary data.</text>
</comment>
<organism evidence="2 3">
    <name type="scientific">Forsythia ovata</name>
    <dbReference type="NCBI Taxonomy" id="205694"/>
    <lineage>
        <taxon>Eukaryota</taxon>
        <taxon>Viridiplantae</taxon>
        <taxon>Streptophyta</taxon>
        <taxon>Embryophyta</taxon>
        <taxon>Tracheophyta</taxon>
        <taxon>Spermatophyta</taxon>
        <taxon>Magnoliopsida</taxon>
        <taxon>eudicotyledons</taxon>
        <taxon>Gunneridae</taxon>
        <taxon>Pentapetalae</taxon>
        <taxon>asterids</taxon>
        <taxon>lamiids</taxon>
        <taxon>Lamiales</taxon>
        <taxon>Oleaceae</taxon>
        <taxon>Forsythieae</taxon>
        <taxon>Forsythia</taxon>
    </lineage>
</organism>
<feature type="region of interest" description="Disordered" evidence="1">
    <location>
        <begin position="1"/>
        <end position="37"/>
    </location>
</feature>
<accession>A0ABD1TQ02</accession>
<sequence length="126" mass="14060">MEKPRMFQPPLHLLAPKKSLPKTHSQNRSRDPYTNPGIIGEVAPLLDQGGELEGRPIVKTADHELDFDGFFEDISTTVSSAPNDFHIFTSNVICIEEKESKIANDLTASNDISVLQERLTNMINLD</sequence>
<dbReference type="AlphaFoldDB" id="A0ABD1TQ02"/>